<dbReference type="EnsemblPlants" id="TuG1812G0100004681.01.T01">
    <property type="protein sequence ID" value="TuG1812G0100004681.01.T01"/>
    <property type="gene ID" value="TuG1812G0100004681.01"/>
</dbReference>
<name>A0A8R7TB35_TRIUA</name>
<reference evidence="4" key="1">
    <citation type="journal article" date="2013" name="Nature">
        <title>Draft genome of the wheat A-genome progenitor Triticum urartu.</title>
        <authorList>
            <person name="Ling H.Q."/>
            <person name="Zhao S."/>
            <person name="Liu D."/>
            <person name="Wang J."/>
            <person name="Sun H."/>
            <person name="Zhang C."/>
            <person name="Fan H."/>
            <person name="Li D."/>
            <person name="Dong L."/>
            <person name="Tao Y."/>
            <person name="Gao C."/>
            <person name="Wu H."/>
            <person name="Li Y."/>
            <person name="Cui Y."/>
            <person name="Guo X."/>
            <person name="Zheng S."/>
            <person name="Wang B."/>
            <person name="Yu K."/>
            <person name="Liang Q."/>
            <person name="Yang W."/>
            <person name="Lou X."/>
            <person name="Chen J."/>
            <person name="Feng M."/>
            <person name="Jian J."/>
            <person name="Zhang X."/>
            <person name="Luo G."/>
            <person name="Jiang Y."/>
            <person name="Liu J."/>
            <person name="Wang Z."/>
            <person name="Sha Y."/>
            <person name="Zhang B."/>
            <person name="Wu H."/>
            <person name="Tang D."/>
            <person name="Shen Q."/>
            <person name="Xue P."/>
            <person name="Zou S."/>
            <person name="Wang X."/>
            <person name="Liu X."/>
            <person name="Wang F."/>
            <person name="Yang Y."/>
            <person name="An X."/>
            <person name="Dong Z."/>
            <person name="Zhang K."/>
            <person name="Zhang X."/>
            <person name="Luo M.C."/>
            <person name="Dvorak J."/>
            <person name="Tong Y."/>
            <person name="Wang J."/>
            <person name="Yang H."/>
            <person name="Li Z."/>
            <person name="Wang D."/>
            <person name="Zhang A."/>
            <person name="Wang J."/>
        </authorList>
    </citation>
    <scope>NUCLEOTIDE SEQUENCE</scope>
    <source>
        <strain evidence="4">cv. G1812</strain>
    </source>
</reference>
<keyword evidence="2" id="KW-1133">Transmembrane helix</keyword>
<evidence type="ECO:0000313" key="4">
    <source>
        <dbReference type="Proteomes" id="UP000015106"/>
    </source>
</evidence>
<gene>
    <name evidence="3" type="primary">LOC125540103</name>
</gene>
<dbReference type="GeneID" id="125540103"/>
<proteinExistence type="predicted"/>
<evidence type="ECO:0000256" key="2">
    <source>
        <dbReference type="SAM" id="Phobius"/>
    </source>
</evidence>
<dbReference type="OrthoDB" id="695553at2759"/>
<keyword evidence="4" id="KW-1185">Reference proteome</keyword>
<reference evidence="3" key="2">
    <citation type="submission" date="2018-03" db="EMBL/GenBank/DDBJ databases">
        <title>The Triticum urartu genome reveals the dynamic nature of wheat genome evolution.</title>
        <authorList>
            <person name="Ling H."/>
            <person name="Ma B."/>
            <person name="Shi X."/>
            <person name="Liu H."/>
            <person name="Dong L."/>
            <person name="Sun H."/>
            <person name="Cao Y."/>
            <person name="Gao Q."/>
            <person name="Zheng S."/>
            <person name="Li Y."/>
            <person name="Yu Y."/>
            <person name="Du H."/>
            <person name="Qi M."/>
            <person name="Li Y."/>
            <person name="Yu H."/>
            <person name="Cui Y."/>
            <person name="Wang N."/>
            <person name="Chen C."/>
            <person name="Wu H."/>
            <person name="Zhao Y."/>
            <person name="Zhang J."/>
            <person name="Li Y."/>
            <person name="Zhou W."/>
            <person name="Zhang B."/>
            <person name="Hu W."/>
            <person name="Eijk M."/>
            <person name="Tang J."/>
            <person name="Witsenboer H."/>
            <person name="Zhao S."/>
            <person name="Li Z."/>
            <person name="Zhang A."/>
            <person name="Wang D."/>
            <person name="Liang C."/>
        </authorList>
    </citation>
    <scope>NUCLEOTIDE SEQUENCE [LARGE SCALE GENOMIC DNA]</scope>
    <source>
        <strain evidence="3">cv. G1812</strain>
    </source>
</reference>
<evidence type="ECO:0000256" key="1">
    <source>
        <dbReference type="SAM" id="MobiDB-lite"/>
    </source>
</evidence>
<dbReference type="Proteomes" id="UP000015106">
    <property type="component" value="Chromosome 1"/>
</dbReference>
<dbReference type="AlphaFoldDB" id="A0A8R7TB35"/>
<dbReference type="Gramene" id="TuG1812G0100004681.01.T01">
    <property type="protein sequence ID" value="TuG1812G0100004681.01.T01"/>
    <property type="gene ID" value="TuG1812G0100004681.01"/>
</dbReference>
<feature type="transmembrane region" description="Helical" evidence="2">
    <location>
        <begin position="135"/>
        <end position="156"/>
    </location>
</feature>
<protein>
    <submittedName>
        <fullName evidence="3">Uncharacterized protein</fullName>
    </submittedName>
</protein>
<evidence type="ECO:0000313" key="3">
    <source>
        <dbReference type="EnsemblPlants" id="TuG1812G0100004681.01.T01"/>
    </source>
</evidence>
<feature type="compositionally biased region" description="Low complexity" evidence="1">
    <location>
        <begin position="48"/>
        <end position="59"/>
    </location>
</feature>
<keyword evidence="2" id="KW-0812">Transmembrane</keyword>
<reference evidence="3" key="3">
    <citation type="submission" date="2022-06" db="UniProtKB">
        <authorList>
            <consortium name="EnsemblPlants"/>
        </authorList>
    </citation>
    <scope>IDENTIFICATION</scope>
</reference>
<dbReference type="KEGG" id="tua:125540103"/>
<sequence length="179" mass="20192">MAALRHAAKRLCERALQQRGALVRPSVVAEGPRRLLLNGASPARRPMSTSSISGKPTSSAAPHGELELLEMRFNKKKEEMYDLLVAVKSSELYPELSWEDIQTHRLITHLAAQVKPRPHDPIWHRFRQLRRLNDFNTICLPLGYFGLLAYCVATNMKEDGATSKNSEANFVSEPKNDMN</sequence>
<organism evidence="3 4">
    <name type="scientific">Triticum urartu</name>
    <name type="common">Red wild einkorn</name>
    <name type="synonym">Crithodium urartu</name>
    <dbReference type="NCBI Taxonomy" id="4572"/>
    <lineage>
        <taxon>Eukaryota</taxon>
        <taxon>Viridiplantae</taxon>
        <taxon>Streptophyta</taxon>
        <taxon>Embryophyta</taxon>
        <taxon>Tracheophyta</taxon>
        <taxon>Spermatophyta</taxon>
        <taxon>Magnoliopsida</taxon>
        <taxon>Liliopsida</taxon>
        <taxon>Poales</taxon>
        <taxon>Poaceae</taxon>
        <taxon>BOP clade</taxon>
        <taxon>Pooideae</taxon>
        <taxon>Triticodae</taxon>
        <taxon>Triticeae</taxon>
        <taxon>Triticinae</taxon>
        <taxon>Triticum</taxon>
    </lineage>
</organism>
<keyword evidence="2" id="KW-0472">Membrane</keyword>
<dbReference type="RefSeq" id="XP_048559652.1">
    <property type="nucleotide sequence ID" value="XM_048703695.1"/>
</dbReference>
<feature type="region of interest" description="Disordered" evidence="1">
    <location>
        <begin position="38"/>
        <end position="61"/>
    </location>
</feature>
<accession>A0A8R7TB35</accession>